<evidence type="ECO:0000259" key="1">
    <source>
        <dbReference type="Pfam" id="PF11706"/>
    </source>
</evidence>
<accession>A0A934PUP8</accession>
<dbReference type="PANTHER" id="PTHR35525:SF3">
    <property type="entry name" value="BLL6575 PROTEIN"/>
    <property type="match status" value="1"/>
</dbReference>
<comment type="caution">
    <text evidence="2">The sequence shown here is derived from an EMBL/GenBank/DDBJ whole genome shotgun (WGS) entry which is preliminary data.</text>
</comment>
<feature type="domain" description="Zinc finger CGNR" evidence="1">
    <location>
        <begin position="172"/>
        <end position="212"/>
    </location>
</feature>
<sequence length="218" mass="25262">MQTSIGGAMNRFYAHCQQKNFADAPFHGNAAVLNFINTAKNSRRHDYLPSYDAFLYWCREGGVIDGSTYLTLEFEAYCNPIEIQELHRQVIELRETLTELFTALLHKTELPVYAMPRINRWLATARQHLSYQVINGRPATQWINIHEELAFPLWVLVLEAQELFDPVWLAKLKQCRGCGALYLDVSKCRTRTWCSANACGKKLRNRRYYKKKVLGNNA</sequence>
<organism evidence="2 3">
    <name type="scientific">Mucilaginibacter segetis</name>
    <dbReference type="NCBI Taxonomy" id="2793071"/>
    <lineage>
        <taxon>Bacteria</taxon>
        <taxon>Pseudomonadati</taxon>
        <taxon>Bacteroidota</taxon>
        <taxon>Sphingobacteriia</taxon>
        <taxon>Sphingobacteriales</taxon>
        <taxon>Sphingobacteriaceae</taxon>
        <taxon>Mucilaginibacter</taxon>
    </lineage>
</organism>
<dbReference type="Proteomes" id="UP000613193">
    <property type="component" value="Unassembled WGS sequence"/>
</dbReference>
<proteinExistence type="predicted"/>
<dbReference type="EMBL" id="JAEHFW010000003">
    <property type="protein sequence ID" value="MBK0380384.1"/>
    <property type="molecule type" value="Genomic_DNA"/>
</dbReference>
<evidence type="ECO:0000313" key="2">
    <source>
        <dbReference type="EMBL" id="MBK0380384.1"/>
    </source>
</evidence>
<dbReference type="AlphaFoldDB" id="A0A934PUP8"/>
<dbReference type="InterPro" id="IPR021005">
    <property type="entry name" value="Znf_CGNR"/>
</dbReference>
<dbReference type="Pfam" id="PF11706">
    <property type="entry name" value="zf-CGNR"/>
    <property type="match status" value="1"/>
</dbReference>
<evidence type="ECO:0000313" key="3">
    <source>
        <dbReference type="Proteomes" id="UP000613193"/>
    </source>
</evidence>
<protein>
    <submittedName>
        <fullName evidence="2">CGNR zinc finger domain-containing protein</fullName>
    </submittedName>
</protein>
<dbReference type="InterPro" id="IPR010852">
    <property type="entry name" value="ABATE"/>
</dbReference>
<dbReference type="Gene3D" id="1.10.3300.10">
    <property type="entry name" value="Jann2411-like domain"/>
    <property type="match status" value="1"/>
</dbReference>
<dbReference type="InterPro" id="IPR023286">
    <property type="entry name" value="ABATE_dom_sf"/>
</dbReference>
<reference evidence="2" key="1">
    <citation type="submission" date="2020-12" db="EMBL/GenBank/DDBJ databases">
        <title>Bacterial novel species Mucilaginibacter sp. SD-g isolated from soil.</title>
        <authorList>
            <person name="Jung H.-Y."/>
        </authorList>
    </citation>
    <scope>NUCLEOTIDE SEQUENCE</scope>
    <source>
        <strain evidence="2">SD-g</strain>
    </source>
</reference>
<dbReference type="Pfam" id="PF07336">
    <property type="entry name" value="ABATE"/>
    <property type="match status" value="1"/>
</dbReference>
<dbReference type="RefSeq" id="WP_200066939.1">
    <property type="nucleotide sequence ID" value="NZ_JAEHFW010000003.1"/>
</dbReference>
<gene>
    <name evidence="2" type="ORF">I5M19_13755</name>
</gene>
<dbReference type="SUPFAM" id="SSF160904">
    <property type="entry name" value="Jann2411-like"/>
    <property type="match status" value="1"/>
</dbReference>
<name>A0A934PUP8_9SPHI</name>
<keyword evidence="3" id="KW-1185">Reference proteome</keyword>
<dbReference type="PANTHER" id="PTHR35525">
    <property type="entry name" value="BLL6575 PROTEIN"/>
    <property type="match status" value="1"/>
</dbReference>